<dbReference type="EMBL" id="CAJPEV010000620">
    <property type="protein sequence ID" value="CAG0886998.1"/>
    <property type="molecule type" value="Genomic_DNA"/>
</dbReference>
<dbReference type="Gene3D" id="3.80.10.10">
    <property type="entry name" value="Ribonuclease Inhibitor"/>
    <property type="match status" value="1"/>
</dbReference>
<dbReference type="GO" id="GO:0031012">
    <property type="term" value="C:extracellular matrix"/>
    <property type="evidence" value="ECO:0007669"/>
    <property type="project" value="TreeGrafter"/>
</dbReference>
<protein>
    <recommendedName>
        <fullName evidence="7">Oplophorus-luciferin 2-monooxygenase non-catalytic subunit</fullName>
    </recommendedName>
</protein>
<sequence length="294" mass="31486">MEGPRQSTSITSRTKMLPSIASLCLLACLLRGTRGQNPCPGAADIAPCTCEQVAGEVTVDCSDVATADELFNVFNNIAWPNNELTEFRLTNNDGVLDLPEGVFGEVSFQRLYVSGTSVANLYPLSILPHLAARLEELRIMDSSLTDFPFVILSPLRSLKVLDISGNAISAVPALQSSSLQIFNVEFNQITALEEGWSTPNLKELHVGANPIQDIPAGLFGDFAGLEEFSCSSCALLGPTLRAGLLQFHSEALIKVDLRISDLTGLEDGAFTGLTNGTVINLQLNDMTDLPEASV</sequence>
<dbReference type="InterPro" id="IPR003591">
    <property type="entry name" value="Leu-rich_rpt_typical-subtyp"/>
</dbReference>
<reference evidence="5" key="1">
    <citation type="submission" date="2020-11" db="EMBL/GenBank/DDBJ databases">
        <authorList>
            <person name="Tran Van P."/>
        </authorList>
    </citation>
    <scope>NUCLEOTIDE SEQUENCE</scope>
</reference>
<keyword evidence="3" id="KW-0677">Repeat</keyword>
<dbReference type="SUPFAM" id="SSF52058">
    <property type="entry name" value="L domain-like"/>
    <property type="match status" value="1"/>
</dbReference>
<dbReference type="GO" id="GO:0005615">
    <property type="term" value="C:extracellular space"/>
    <property type="evidence" value="ECO:0007669"/>
    <property type="project" value="TreeGrafter"/>
</dbReference>
<organism evidence="5">
    <name type="scientific">Darwinula stevensoni</name>
    <dbReference type="NCBI Taxonomy" id="69355"/>
    <lineage>
        <taxon>Eukaryota</taxon>
        <taxon>Metazoa</taxon>
        <taxon>Ecdysozoa</taxon>
        <taxon>Arthropoda</taxon>
        <taxon>Crustacea</taxon>
        <taxon>Oligostraca</taxon>
        <taxon>Ostracoda</taxon>
        <taxon>Podocopa</taxon>
        <taxon>Podocopida</taxon>
        <taxon>Darwinulocopina</taxon>
        <taxon>Darwinuloidea</taxon>
        <taxon>Darwinulidae</taxon>
        <taxon>Darwinula</taxon>
    </lineage>
</organism>
<evidence type="ECO:0008006" key="7">
    <source>
        <dbReference type="Google" id="ProtNLM"/>
    </source>
</evidence>
<dbReference type="InterPro" id="IPR032675">
    <property type="entry name" value="LRR_dom_sf"/>
</dbReference>
<proteinExistence type="predicted"/>
<dbReference type="SMART" id="SM00369">
    <property type="entry name" value="LRR_TYP"/>
    <property type="match status" value="2"/>
</dbReference>
<feature type="chain" id="PRO_5036208984" description="Oplophorus-luciferin 2-monooxygenase non-catalytic subunit" evidence="4">
    <location>
        <begin position="36"/>
        <end position="294"/>
    </location>
</feature>
<dbReference type="PROSITE" id="PS51450">
    <property type="entry name" value="LRR"/>
    <property type="match status" value="1"/>
</dbReference>
<dbReference type="Proteomes" id="UP000677054">
    <property type="component" value="Unassembled WGS sequence"/>
</dbReference>
<dbReference type="PANTHER" id="PTHR24373:SF370">
    <property type="entry name" value="FISH-LIPS, ISOFORM E"/>
    <property type="match status" value="1"/>
</dbReference>
<evidence type="ECO:0000256" key="4">
    <source>
        <dbReference type="SAM" id="SignalP"/>
    </source>
</evidence>
<evidence type="ECO:0000256" key="3">
    <source>
        <dbReference type="ARBA" id="ARBA00022737"/>
    </source>
</evidence>
<keyword evidence="1" id="KW-0433">Leucine-rich repeat</keyword>
<dbReference type="EMBL" id="LR900137">
    <property type="protein sequence ID" value="CAD7244368.1"/>
    <property type="molecule type" value="Genomic_DNA"/>
</dbReference>
<keyword evidence="6" id="KW-1185">Reference proteome</keyword>
<evidence type="ECO:0000313" key="6">
    <source>
        <dbReference type="Proteomes" id="UP000677054"/>
    </source>
</evidence>
<evidence type="ECO:0000256" key="1">
    <source>
        <dbReference type="ARBA" id="ARBA00022614"/>
    </source>
</evidence>
<evidence type="ECO:0000313" key="5">
    <source>
        <dbReference type="EMBL" id="CAD7244368.1"/>
    </source>
</evidence>
<accession>A0A7R8X5U0</accession>
<keyword evidence="2 4" id="KW-0732">Signal</keyword>
<evidence type="ECO:0000256" key="2">
    <source>
        <dbReference type="ARBA" id="ARBA00022729"/>
    </source>
</evidence>
<dbReference type="PANTHER" id="PTHR24373">
    <property type="entry name" value="SLIT RELATED LEUCINE-RICH REPEAT NEURONAL PROTEIN"/>
    <property type="match status" value="1"/>
</dbReference>
<dbReference type="Pfam" id="PF13516">
    <property type="entry name" value="LRR_6"/>
    <property type="match status" value="1"/>
</dbReference>
<name>A0A7R8X5U0_9CRUS</name>
<dbReference type="InterPro" id="IPR050328">
    <property type="entry name" value="Dev_Immune_Receptor"/>
</dbReference>
<dbReference type="InterPro" id="IPR001611">
    <property type="entry name" value="Leu-rich_rpt"/>
</dbReference>
<gene>
    <name evidence="5" type="ORF">DSTB1V02_LOCUS4265</name>
</gene>
<dbReference type="AlphaFoldDB" id="A0A7R8X5U0"/>
<feature type="signal peptide" evidence="4">
    <location>
        <begin position="1"/>
        <end position="35"/>
    </location>
</feature>
<dbReference type="OrthoDB" id="676979at2759"/>